<feature type="signal peptide" evidence="1">
    <location>
        <begin position="1"/>
        <end position="19"/>
    </location>
</feature>
<dbReference type="Proteomes" id="UP000013827">
    <property type="component" value="Unassembled WGS sequence"/>
</dbReference>
<dbReference type="AlphaFoldDB" id="A0A0D3HXC9"/>
<evidence type="ECO:0000256" key="1">
    <source>
        <dbReference type="SAM" id="SignalP"/>
    </source>
</evidence>
<organism evidence="2 3">
    <name type="scientific">Emiliania huxleyi (strain CCMP1516)</name>
    <dbReference type="NCBI Taxonomy" id="280463"/>
    <lineage>
        <taxon>Eukaryota</taxon>
        <taxon>Haptista</taxon>
        <taxon>Haptophyta</taxon>
        <taxon>Prymnesiophyceae</taxon>
        <taxon>Isochrysidales</taxon>
        <taxon>Noelaerhabdaceae</taxon>
        <taxon>Emiliania</taxon>
    </lineage>
</organism>
<dbReference type="RefSeq" id="XP_005756093.1">
    <property type="nucleotide sequence ID" value="XM_005756036.1"/>
</dbReference>
<evidence type="ECO:0000313" key="2">
    <source>
        <dbReference type="EnsemblProtists" id="EOD03664"/>
    </source>
</evidence>
<evidence type="ECO:0000313" key="3">
    <source>
        <dbReference type="Proteomes" id="UP000013827"/>
    </source>
</evidence>
<keyword evidence="3" id="KW-1185">Reference proteome</keyword>
<accession>A0A0D3HXC9</accession>
<reference evidence="2" key="2">
    <citation type="submission" date="2024-10" db="UniProtKB">
        <authorList>
            <consortium name="EnsemblProtists"/>
        </authorList>
    </citation>
    <scope>IDENTIFICATION</scope>
</reference>
<sequence length="140" mass="14823">MASRLHVAMLLSAIGLSAGAHSERREDGLRLEFDFSTEIVNNMAGFPGSDAVAGCSTDSAFGIDPARCGVGILAEPYDNYKFPDGTEKYPNSPTSWPEWSSITGPFIYYTNGASNEFYIDLNNCGAPLPAAPLPHSAASG</sequence>
<keyword evidence="1" id="KW-0732">Signal</keyword>
<name>A0A0D3HXC9_EMIH1</name>
<dbReference type="EnsemblProtists" id="EOD03664">
    <property type="protein sequence ID" value="EOD03664"/>
    <property type="gene ID" value="EMIHUDRAFT_259853"/>
</dbReference>
<dbReference type="PaxDb" id="2903-EOD03664"/>
<dbReference type="GeneID" id="17249814"/>
<dbReference type="KEGG" id="ehx:EMIHUDRAFT_259853"/>
<proteinExistence type="predicted"/>
<protein>
    <submittedName>
        <fullName evidence="2">Uncharacterized protein</fullName>
    </submittedName>
</protein>
<feature type="chain" id="PRO_5044192985" evidence="1">
    <location>
        <begin position="20"/>
        <end position="140"/>
    </location>
</feature>
<reference evidence="3" key="1">
    <citation type="journal article" date="2013" name="Nature">
        <title>Pan genome of the phytoplankton Emiliania underpins its global distribution.</title>
        <authorList>
            <person name="Read B.A."/>
            <person name="Kegel J."/>
            <person name="Klute M.J."/>
            <person name="Kuo A."/>
            <person name="Lefebvre S.C."/>
            <person name="Maumus F."/>
            <person name="Mayer C."/>
            <person name="Miller J."/>
            <person name="Monier A."/>
            <person name="Salamov A."/>
            <person name="Young J."/>
            <person name="Aguilar M."/>
            <person name="Claverie J.M."/>
            <person name="Frickenhaus S."/>
            <person name="Gonzalez K."/>
            <person name="Herman E.K."/>
            <person name="Lin Y.C."/>
            <person name="Napier J."/>
            <person name="Ogata H."/>
            <person name="Sarno A.F."/>
            <person name="Shmutz J."/>
            <person name="Schroeder D."/>
            <person name="de Vargas C."/>
            <person name="Verret F."/>
            <person name="von Dassow P."/>
            <person name="Valentin K."/>
            <person name="Van de Peer Y."/>
            <person name="Wheeler G."/>
            <person name="Dacks J.B."/>
            <person name="Delwiche C.F."/>
            <person name="Dyhrman S.T."/>
            <person name="Glockner G."/>
            <person name="John U."/>
            <person name="Richards T."/>
            <person name="Worden A.Z."/>
            <person name="Zhang X."/>
            <person name="Grigoriev I.V."/>
            <person name="Allen A.E."/>
            <person name="Bidle K."/>
            <person name="Borodovsky M."/>
            <person name="Bowler C."/>
            <person name="Brownlee C."/>
            <person name="Cock J.M."/>
            <person name="Elias M."/>
            <person name="Gladyshev V.N."/>
            <person name="Groth M."/>
            <person name="Guda C."/>
            <person name="Hadaegh A."/>
            <person name="Iglesias-Rodriguez M.D."/>
            <person name="Jenkins J."/>
            <person name="Jones B.M."/>
            <person name="Lawson T."/>
            <person name="Leese F."/>
            <person name="Lindquist E."/>
            <person name="Lobanov A."/>
            <person name="Lomsadze A."/>
            <person name="Malik S.B."/>
            <person name="Marsh M.E."/>
            <person name="Mackinder L."/>
            <person name="Mock T."/>
            <person name="Mueller-Roeber B."/>
            <person name="Pagarete A."/>
            <person name="Parker M."/>
            <person name="Probert I."/>
            <person name="Quesneville H."/>
            <person name="Raines C."/>
            <person name="Rensing S.A."/>
            <person name="Riano-Pachon D.M."/>
            <person name="Richier S."/>
            <person name="Rokitta S."/>
            <person name="Shiraiwa Y."/>
            <person name="Soanes D.M."/>
            <person name="van der Giezen M."/>
            <person name="Wahlund T.M."/>
            <person name="Williams B."/>
            <person name="Wilson W."/>
            <person name="Wolfe G."/>
            <person name="Wurch L.L."/>
        </authorList>
    </citation>
    <scope>NUCLEOTIDE SEQUENCE</scope>
</reference>
<dbReference type="HOGENOM" id="CLU_1838934_0_0_1"/>